<dbReference type="FunFam" id="1.10.238.10:FF:000025">
    <property type="entry name" value="serine/threonine-protein phosphatase 2A regulatory subunit B'' subunit alpha"/>
    <property type="match status" value="1"/>
</dbReference>
<feature type="compositionally biased region" description="Low complexity" evidence="3">
    <location>
        <begin position="381"/>
        <end position="395"/>
    </location>
</feature>
<feature type="compositionally biased region" description="Polar residues" evidence="3">
    <location>
        <begin position="319"/>
        <end position="332"/>
    </location>
</feature>
<dbReference type="GO" id="GO:0000159">
    <property type="term" value="C:protein phosphatase type 2A complex"/>
    <property type="evidence" value="ECO:0007669"/>
    <property type="project" value="TreeGrafter"/>
</dbReference>
<dbReference type="GO" id="GO:0019888">
    <property type="term" value="F:protein phosphatase regulator activity"/>
    <property type="evidence" value="ECO:0007669"/>
    <property type="project" value="TreeGrafter"/>
</dbReference>
<dbReference type="PANTHER" id="PTHR14095:SF0">
    <property type="entry name" value="MIP22305P"/>
    <property type="match status" value="1"/>
</dbReference>
<accession>A0A0G4G9D5</accession>
<dbReference type="AlphaFoldDB" id="A0A0G4G9D5"/>
<dbReference type="VEuPathDB" id="CryptoDB:Cvel_20855"/>
<dbReference type="Pfam" id="PF13499">
    <property type="entry name" value="EF-hand_7"/>
    <property type="match status" value="1"/>
</dbReference>
<dbReference type="CDD" id="cd21504">
    <property type="entry name" value="PPP2R3A_B-like"/>
    <property type="match status" value="1"/>
</dbReference>
<evidence type="ECO:0000256" key="1">
    <source>
        <dbReference type="ARBA" id="ARBA00022723"/>
    </source>
</evidence>
<dbReference type="InterPro" id="IPR041534">
    <property type="entry name" value="EF-hand_13"/>
</dbReference>
<dbReference type="Gene3D" id="1.10.238.10">
    <property type="entry name" value="EF-hand"/>
    <property type="match status" value="1"/>
</dbReference>
<sequence>MSAEESGDASSYPLTRSASHGLFLEFLCQPQTQDFLKEIFRRAKEGTLDERRFLRQKDGSRAPSVPSPPSSPKSTGALSQYSIGKEISTSSIGGLGMSNPPRSPVRRPEPRSLLAGRMSGEGESFGEWPTSASDEAGRVGVPFSTLAADARSSPPSHSAATGSSLLPVTPTRDAIGRETSDTTRLSPGAGASSTAGATSSASPGAPGKDAMEGVGRSPHLALPPGADGESGALSALPFAGVGVPGPGSSPSSDAAAADSEADAAGRREGGGGSPAGGGSPSQQNIQIPGLTSRKSGSPKSGTSPAGSSHSPSAVGPSVMPSSSPLFTASLSPTARKRAEASPRSPRETAKLLHTPGAAAGGSPEERASSIASATTPSFPMRDGGAAARAPGPLRPSEMPEELKARLREEGKNIPKNVLLHGLGPPRCNITAEVSAALDLAFSGHGVEMDKETFASKIVVDLLGLSKYMAGPFFRKLSGGDNVVTRTRLESFWEGRLCLTDANLNFLNVTKADNKSFVDRIVMRPFIRELLDFHPGLDFLRETPEFQERYADTVVARIFFVCDKRSVGKITYKDLKKTNLVSTWNSLDTETDINKVRDFFSYEHFYVLYCKFWELDVDHDFLLDREDLLKYDGHAFGRKVIDRIFSEVPMRFSSANQGKMGYEDFIWFLMMDEDKSSDRAIDFWFRLVDLDGDGWIRDHEMVFFYEETQRRLECLTHEVVPFDDILCQMSDMINPEVTAQFRLRDFKRNRKNSGVFFSVLLSLNKYLAYENRDPFMQKQEQLEFPDFSDWDRFCATEYVRLAMEDEGEEAG</sequence>
<evidence type="ECO:0000259" key="4">
    <source>
        <dbReference type="PROSITE" id="PS50222"/>
    </source>
</evidence>
<name>A0A0G4G9D5_9ALVE</name>
<evidence type="ECO:0000256" key="2">
    <source>
        <dbReference type="ARBA" id="ARBA00022837"/>
    </source>
</evidence>
<feature type="domain" description="EF-hand" evidence="4">
    <location>
        <begin position="675"/>
        <end position="710"/>
    </location>
</feature>
<dbReference type="Gene3D" id="1.10.238.220">
    <property type="match status" value="1"/>
</dbReference>
<dbReference type="PROSITE" id="PS50222">
    <property type="entry name" value="EF_HAND_2"/>
    <property type="match status" value="1"/>
</dbReference>
<keyword evidence="2" id="KW-0106">Calcium</keyword>
<feature type="compositionally biased region" description="Low complexity" evidence="3">
    <location>
        <begin position="186"/>
        <end position="207"/>
    </location>
</feature>
<organism evidence="5">
    <name type="scientific">Chromera velia CCMP2878</name>
    <dbReference type="NCBI Taxonomy" id="1169474"/>
    <lineage>
        <taxon>Eukaryota</taxon>
        <taxon>Sar</taxon>
        <taxon>Alveolata</taxon>
        <taxon>Colpodellida</taxon>
        <taxon>Chromeraceae</taxon>
        <taxon>Chromera</taxon>
    </lineage>
</organism>
<dbReference type="Pfam" id="PF17958">
    <property type="entry name" value="EF-hand_13"/>
    <property type="match status" value="1"/>
</dbReference>
<feature type="compositionally biased region" description="Polar residues" evidence="3">
    <location>
        <begin position="76"/>
        <end position="92"/>
    </location>
</feature>
<feature type="compositionally biased region" description="Polar residues" evidence="3">
    <location>
        <begin position="153"/>
        <end position="166"/>
    </location>
</feature>
<dbReference type="EMBL" id="CDMZ01001006">
    <property type="protein sequence ID" value="CEM25517.1"/>
    <property type="molecule type" value="Genomic_DNA"/>
</dbReference>
<feature type="compositionally biased region" description="Polar residues" evidence="3">
    <location>
        <begin position="292"/>
        <end position="311"/>
    </location>
</feature>
<feature type="compositionally biased region" description="Gly residues" evidence="3">
    <location>
        <begin position="270"/>
        <end position="279"/>
    </location>
</feature>
<dbReference type="FunFam" id="1.10.238.220:FF:000003">
    <property type="entry name" value="Phosphoprotein phosphatase 2A regulatory subunit"/>
    <property type="match status" value="1"/>
</dbReference>
<dbReference type="PANTHER" id="PTHR14095">
    <property type="entry name" value="PHOSPHATASE 2A REGULATORY SUBUNIT-RELATED"/>
    <property type="match status" value="1"/>
</dbReference>
<dbReference type="GO" id="GO:0005509">
    <property type="term" value="F:calcium ion binding"/>
    <property type="evidence" value="ECO:0007669"/>
    <property type="project" value="InterPro"/>
</dbReference>
<feature type="compositionally biased region" description="Basic and acidic residues" evidence="3">
    <location>
        <begin position="47"/>
        <end position="60"/>
    </location>
</feature>
<feature type="compositionally biased region" description="Basic and acidic residues" evidence="3">
    <location>
        <begin position="336"/>
        <end position="350"/>
    </location>
</feature>
<feature type="region of interest" description="Disordered" evidence="3">
    <location>
        <begin position="47"/>
        <end position="397"/>
    </location>
</feature>
<reference evidence="5" key="1">
    <citation type="submission" date="2014-11" db="EMBL/GenBank/DDBJ databases">
        <authorList>
            <person name="Otto D Thomas"/>
            <person name="Naeem Raeece"/>
        </authorList>
    </citation>
    <scope>NUCLEOTIDE SEQUENCE</scope>
</reference>
<evidence type="ECO:0000256" key="3">
    <source>
        <dbReference type="SAM" id="MobiDB-lite"/>
    </source>
</evidence>
<dbReference type="SUPFAM" id="SSF47473">
    <property type="entry name" value="EF-hand"/>
    <property type="match status" value="1"/>
</dbReference>
<keyword evidence="1" id="KW-0479">Metal-binding</keyword>
<dbReference type="InterPro" id="IPR002048">
    <property type="entry name" value="EF_hand_dom"/>
</dbReference>
<feature type="compositionally biased region" description="Low complexity" evidence="3">
    <location>
        <begin position="246"/>
        <end position="258"/>
    </location>
</feature>
<evidence type="ECO:0000313" key="5">
    <source>
        <dbReference type="EMBL" id="CEM25517.1"/>
    </source>
</evidence>
<proteinExistence type="predicted"/>
<dbReference type="InterPro" id="IPR011992">
    <property type="entry name" value="EF-hand-dom_pair"/>
</dbReference>
<gene>
    <name evidence="5" type="ORF">Cvel_20855</name>
</gene>
<protein>
    <recommendedName>
        <fullName evidence="4">EF-hand domain-containing protein</fullName>
    </recommendedName>
</protein>